<name>A0A1M4STX5_9FIRM</name>
<proteinExistence type="predicted"/>
<dbReference type="SUPFAM" id="SSF52091">
    <property type="entry name" value="SpoIIaa-like"/>
    <property type="match status" value="1"/>
</dbReference>
<dbReference type="RefSeq" id="WP_072934368.1">
    <property type="nucleotide sequence ID" value="NZ_FQUG01000002.1"/>
</dbReference>
<keyword evidence="3" id="KW-1185">Reference proteome</keyword>
<dbReference type="CDD" id="cd07043">
    <property type="entry name" value="STAS_anti-anti-sigma_factors"/>
    <property type="match status" value="1"/>
</dbReference>
<dbReference type="OrthoDB" id="1666203at2"/>
<sequence length="111" mass="12361">MAGELIQEERKLENGWTVWMVRSRIDLKTADEVYKRGEEIIAKSDKTALDMSGVEYLSSAGIRAMLRLNKLARKSSKEFTVVGANGMPKAVLEDSGMDVLLKAKESVDELI</sequence>
<dbReference type="PROSITE" id="PS50801">
    <property type="entry name" value="STAS"/>
    <property type="match status" value="1"/>
</dbReference>
<evidence type="ECO:0000313" key="3">
    <source>
        <dbReference type="Proteomes" id="UP000184404"/>
    </source>
</evidence>
<dbReference type="Gene3D" id="3.30.750.24">
    <property type="entry name" value="STAS domain"/>
    <property type="match status" value="1"/>
</dbReference>
<feature type="domain" description="STAS" evidence="1">
    <location>
        <begin position="6"/>
        <end position="111"/>
    </location>
</feature>
<dbReference type="AlphaFoldDB" id="A0A1M4STX5"/>
<organism evidence="2 3">
    <name type="scientific">Schwartzia succinivorans DSM 10502</name>
    <dbReference type="NCBI Taxonomy" id="1123243"/>
    <lineage>
        <taxon>Bacteria</taxon>
        <taxon>Bacillati</taxon>
        <taxon>Bacillota</taxon>
        <taxon>Negativicutes</taxon>
        <taxon>Selenomonadales</taxon>
        <taxon>Selenomonadaceae</taxon>
        <taxon>Schwartzia</taxon>
    </lineage>
</organism>
<reference evidence="2 3" key="1">
    <citation type="submission" date="2016-11" db="EMBL/GenBank/DDBJ databases">
        <authorList>
            <person name="Jaros S."/>
            <person name="Januszkiewicz K."/>
            <person name="Wedrychowicz H."/>
        </authorList>
    </citation>
    <scope>NUCLEOTIDE SEQUENCE [LARGE SCALE GENOMIC DNA]</scope>
    <source>
        <strain evidence="2 3">DSM 10502</strain>
    </source>
</reference>
<dbReference type="InterPro" id="IPR036513">
    <property type="entry name" value="STAS_dom_sf"/>
</dbReference>
<dbReference type="InterPro" id="IPR002645">
    <property type="entry name" value="STAS_dom"/>
</dbReference>
<gene>
    <name evidence="2" type="ORF">SAMN02745190_00250</name>
</gene>
<dbReference type="GO" id="GO:0043856">
    <property type="term" value="F:anti-sigma factor antagonist activity"/>
    <property type="evidence" value="ECO:0007669"/>
    <property type="project" value="TreeGrafter"/>
</dbReference>
<dbReference type="STRING" id="1123243.SAMN02745190_00250"/>
<dbReference type="PANTHER" id="PTHR33495">
    <property type="entry name" value="ANTI-SIGMA FACTOR ANTAGONIST TM_1081-RELATED-RELATED"/>
    <property type="match status" value="1"/>
</dbReference>
<dbReference type="Proteomes" id="UP000184404">
    <property type="component" value="Unassembled WGS sequence"/>
</dbReference>
<evidence type="ECO:0000313" key="2">
    <source>
        <dbReference type="EMBL" id="SHE35704.1"/>
    </source>
</evidence>
<dbReference type="EMBL" id="FQUG01000002">
    <property type="protein sequence ID" value="SHE35704.1"/>
    <property type="molecule type" value="Genomic_DNA"/>
</dbReference>
<protein>
    <submittedName>
        <fullName evidence="2">Anti-sigma B factor antagonist</fullName>
    </submittedName>
</protein>
<evidence type="ECO:0000259" key="1">
    <source>
        <dbReference type="PROSITE" id="PS50801"/>
    </source>
</evidence>
<accession>A0A1M4STX5</accession>
<dbReference type="Pfam" id="PF01740">
    <property type="entry name" value="STAS"/>
    <property type="match status" value="1"/>
</dbReference>